<evidence type="ECO:0000256" key="1">
    <source>
        <dbReference type="SAM" id="MobiDB-lite"/>
    </source>
</evidence>
<gene>
    <name evidence="2" type="ORF">SMTD_LOCUS17884</name>
</gene>
<evidence type="ECO:0000313" key="3">
    <source>
        <dbReference type="Proteomes" id="UP000269396"/>
    </source>
</evidence>
<protein>
    <submittedName>
        <fullName evidence="2">Uncharacterized protein</fullName>
    </submittedName>
</protein>
<dbReference type="Proteomes" id="UP000269396">
    <property type="component" value="Unassembled WGS sequence"/>
</dbReference>
<dbReference type="AlphaFoldDB" id="A0A183PU49"/>
<keyword evidence="3" id="KW-1185">Reference proteome</keyword>
<sequence length="1063" mass="121438">MIIECLCLTLNSECIPDCPQTIKTDNYGNIESIDLHKSQNKSWPYPNNSVVNYHLQQTTDLLWHLLPSQLLNRAQSILLKPFDQHPIDHNHAQRNRLNTCIATSSNNNGHFVLCEIFSECINLMLKDAKSIGQLNNNKLQSVHDNLSGQHPYLTNVLYLFCGIVGEPNFKPWKLTSNDETFKKCQCYVKANLQINIQLESLQNVLKLLENFVQSMKKTQTTDQHYLSSKSVEFLRNFYTLSIHFLAISAESSDLRLYILESSSFSIFLNTILTDYSLRNGINRSCTLALEVLFTWFAYSSVKLINSDCHPFDKFCLDQLIGLFPKANTSTQIIEGPCDLQAVLLTAICSRIKSFNQANTVDNNNNDSDSLQHEIQTTITTCSMHTISNLPMDYLLQLVQILLNYLCEYESCHKNFTLWSTLTSNHIRRRLISDPSKNIVQNPNDQSSTPTNTTTPLSNCSSSFIRQLTCCYLYGLCSTSGMYSQILSNKTYNDKCLALILGNLCRIVTETFNSIHDKHEIKVFFIKNIKLFLSSLNFAHISSPMSTMITLSCMINGWKTLKHFTQLIINHFKPVSICDWLFYCVIIVMQSLDSMDSSSSSSSMIMPNSVVTFKTYLLQSLISPIPLNSCPLFLLLALCIESNLKLHNNDDNDHANIIFTTFINDTNNRKSIRSSTSSIISTLSSFDNTKLYTINAIELGQALLQQSFHYNIPYYQQSSVYNFQYLTNSLPIGLFGPIHLFKQSSLEFHQNIANFNYPYQQRLQQKQSTHINTNCQCMNLLQSNQHKPMKINSSSQDDILDDNNEEMYCTSMTNYHKSFIDFAPISFIYSDILDEQMTSLCQTLSIMNSHNDNCENIIFPLYLGFSSYSFAPKIMSTSNLLNDVNDCNNNNNNTTTNTNNNDNNYSSYQIPENFNLSDFIKTNFVFHSNKESLQIIVRFPFLVQLECVQLSVMNPFQSASHVTIEVELYRDLPGGSRRTFISAHKSNESSLSKLHTITFPPRLVSHVLIRLYHAQNHNKTLRVNTLRLLGRHANDNRLLFTETCENSCTNANNLAVEYSLNKIR</sequence>
<name>A0A183PU49_9TREM</name>
<reference evidence="2 3" key="1">
    <citation type="submission" date="2018-11" db="EMBL/GenBank/DDBJ databases">
        <authorList>
            <consortium name="Pathogen Informatics"/>
        </authorList>
    </citation>
    <scope>NUCLEOTIDE SEQUENCE [LARGE SCALE GENOMIC DNA]</scope>
    <source>
        <strain>Denwood</strain>
        <strain evidence="3">Zambia</strain>
    </source>
</reference>
<accession>A0A183PU49</accession>
<feature type="compositionally biased region" description="Low complexity" evidence="1">
    <location>
        <begin position="441"/>
        <end position="456"/>
    </location>
</feature>
<dbReference type="EMBL" id="UZAL01039466">
    <property type="protein sequence ID" value="VDP75490.1"/>
    <property type="molecule type" value="Genomic_DNA"/>
</dbReference>
<evidence type="ECO:0000313" key="2">
    <source>
        <dbReference type="EMBL" id="VDP75490.1"/>
    </source>
</evidence>
<proteinExistence type="predicted"/>
<organism evidence="2 3">
    <name type="scientific">Schistosoma mattheei</name>
    <dbReference type="NCBI Taxonomy" id="31246"/>
    <lineage>
        <taxon>Eukaryota</taxon>
        <taxon>Metazoa</taxon>
        <taxon>Spiralia</taxon>
        <taxon>Lophotrochozoa</taxon>
        <taxon>Platyhelminthes</taxon>
        <taxon>Trematoda</taxon>
        <taxon>Digenea</taxon>
        <taxon>Strigeidida</taxon>
        <taxon>Schistosomatoidea</taxon>
        <taxon>Schistosomatidae</taxon>
        <taxon>Schistosoma</taxon>
    </lineage>
</organism>
<feature type="region of interest" description="Disordered" evidence="1">
    <location>
        <begin position="436"/>
        <end position="456"/>
    </location>
</feature>